<protein>
    <submittedName>
        <fullName evidence="1">8083_t:CDS:1</fullName>
    </submittedName>
</protein>
<sequence>VKLNNSELEDVNAETREIEIEKKDIPAIGVKKNNNVLNKKYEIEYDVDAKMKDVDIEQIKCDTVVGDGVKVNDKIEGIVSEVVSKKMIEIISKYGIPTIGKDEFGNLEVLVEFVLQR</sequence>
<comment type="caution">
    <text evidence="1">The sequence shown here is derived from an EMBL/GenBank/DDBJ whole genome shotgun (WGS) entry which is preliminary data.</text>
</comment>
<accession>A0A9N9G2Y1</accession>
<dbReference type="EMBL" id="CAJVPZ010006418">
    <property type="protein sequence ID" value="CAG8573535.1"/>
    <property type="molecule type" value="Genomic_DNA"/>
</dbReference>
<keyword evidence="2" id="KW-1185">Reference proteome</keyword>
<proteinExistence type="predicted"/>
<reference evidence="1" key="1">
    <citation type="submission" date="2021-06" db="EMBL/GenBank/DDBJ databases">
        <authorList>
            <person name="Kallberg Y."/>
            <person name="Tangrot J."/>
            <person name="Rosling A."/>
        </authorList>
    </citation>
    <scope>NUCLEOTIDE SEQUENCE</scope>
    <source>
        <strain evidence="1">IN212</strain>
    </source>
</reference>
<dbReference type="AlphaFoldDB" id="A0A9N9G2Y1"/>
<gene>
    <name evidence="1" type="ORF">RFULGI_LOCUS5557</name>
</gene>
<organism evidence="1 2">
    <name type="scientific">Racocetra fulgida</name>
    <dbReference type="NCBI Taxonomy" id="60492"/>
    <lineage>
        <taxon>Eukaryota</taxon>
        <taxon>Fungi</taxon>
        <taxon>Fungi incertae sedis</taxon>
        <taxon>Mucoromycota</taxon>
        <taxon>Glomeromycotina</taxon>
        <taxon>Glomeromycetes</taxon>
        <taxon>Diversisporales</taxon>
        <taxon>Gigasporaceae</taxon>
        <taxon>Racocetra</taxon>
    </lineage>
</organism>
<feature type="non-terminal residue" evidence="1">
    <location>
        <position position="1"/>
    </location>
</feature>
<name>A0A9N9G2Y1_9GLOM</name>
<dbReference type="Proteomes" id="UP000789396">
    <property type="component" value="Unassembled WGS sequence"/>
</dbReference>
<evidence type="ECO:0000313" key="1">
    <source>
        <dbReference type="EMBL" id="CAG8573535.1"/>
    </source>
</evidence>
<evidence type="ECO:0000313" key="2">
    <source>
        <dbReference type="Proteomes" id="UP000789396"/>
    </source>
</evidence>